<evidence type="ECO:0000313" key="5">
    <source>
        <dbReference type="Proteomes" id="UP000276953"/>
    </source>
</evidence>
<comment type="caution">
    <text evidence="4">The sequence shown here is derived from an EMBL/GenBank/DDBJ whole genome shotgun (WGS) entry which is preliminary data.</text>
</comment>
<evidence type="ECO:0000256" key="3">
    <source>
        <dbReference type="ARBA" id="ARBA00023026"/>
    </source>
</evidence>
<dbReference type="Pfam" id="PF03534">
    <property type="entry name" value="SpvB"/>
    <property type="match status" value="1"/>
</dbReference>
<evidence type="ECO:0000313" key="4">
    <source>
        <dbReference type="EMBL" id="RTZ45904.1"/>
    </source>
</evidence>
<protein>
    <recommendedName>
        <fullName evidence="6">Virulence plasmid B protein</fullName>
    </recommendedName>
</protein>
<dbReference type="GO" id="GO:0005737">
    <property type="term" value="C:cytoplasm"/>
    <property type="evidence" value="ECO:0007669"/>
    <property type="project" value="InterPro"/>
</dbReference>
<reference evidence="4 5" key="1">
    <citation type="submission" date="2018-12" db="EMBL/GenBank/DDBJ databases">
        <title>Draft Genome Sequence of Chryseobacterium arthrosphaerae strain ED882-96 Isolated from the Blood of a Patient with Liver Cirrhosis in Taiwan.</title>
        <authorList>
            <person name="Lin J.-N."/>
            <person name="Lai C.-H."/>
            <person name="Yang C.-H."/>
            <person name="Huang Y.-H."/>
        </authorList>
    </citation>
    <scope>NUCLEOTIDE SEQUENCE [LARGE SCALE GENOMIC DNA]</scope>
    <source>
        <strain evidence="4 5">ED882-96</strain>
    </source>
</reference>
<sequence length="170" mass="18224">MRIRIYFLITLLFISGLFNGQSVGQTPGDLSVSSSGAANYTIPIANLPGIKDMVPGISLAYSSQSGNGLAGWGWNIAGISSITRIPSTKFHDGIIDGVDYNDKDRFAFDGQRLLLKSGTYGADGAEYQTETYSNIKIVSHGNVANGPEYFMVYYPDGKTAKYGGPSGFLE</sequence>
<accession>A0A3S0N145</accession>
<proteinExistence type="predicted"/>
<keyword evidence="2" id="KW-0964">Secreted</keyword>
<comment type="subcellular location">
    <subcellularLocation>
        <location evidence="1">Secreted</location>
    </subcellularLocation>
</comment>
<dbReference type="GO" id="GO:0005576">
    <property type="term" value="C:extracellular region"/>
    <property type="evidence" value="ECO:0007669"/>
    <property type="project" value="UniProtKB-SubCell"/>
</dbReference>
<dbReference type="EMBL" id="RYFC01000003">
    <property type="protein sequence ID" value="RTZ45904.1"/>
    <property type="molecule type" value="Genomic_DNA"/>
</dbReference>
<dbReference type="AlphaFoldDB" id="A0A3S0N145"/>
<gene>
    <name evidence="4" type="ORF">EJ377_14355</name>
</gene>
<evidence type="ECO:0000256" key="1">
    <source>
        <dbReference type="ARBA" id="ARBA00004613"/>
    </source>
</evidence>
<evidence type="ECO:0000256" key="2">
    <source>
        <dbReference type="ARBA" id="ARBA00022525"/>
    </source>
</evidence>
<keyword evidence="3" id="KW-0843">Virulence</keyword>
<organism evidence="4 5">
    <name type="scientific">Chryseobacterium arthrosphaerae</name>
    <dbReference type="NCBI Taxonomy" id="651561"/>
    <lineage>
        <taxon>Bacteria</taxon>
        <taxon>Pseudomonadati</taxon>
        <taxon>Bacteroidota</taxon>
        <taxon>Flavobacteriia</taxon>
        <taxon>Flavobacteriales</taxon>
        <taxon>Weeksellaceae</taxon>
        <taxon>Chryseobacterium group</taxon>
        <taxon>Chryseobacterium</taxon>
    </lineage>
</organism>
<evidence type="ECO:0008006" key="6">
    <source>
        <dbReference type="Google" id="ProtNLM"/>
    </source>
</evidence>
<dbReference type="InterPro" id="IPR003284">
    <property type="entry name" value="Sal_SpvB"/>
</dbReference>
<name>A0A3S0N145_9FLAO</name>
<dbReference type="Proteomes" id="UP000276953">
    <property type="component" value="Unassembled WGS sequence"/>
</dbReference>